<evidence type="ECO:0000313" key="2">
    <source>
        <dbReference type="EMBL" id="TSE06116.1"/>
    </source>
</evidence>
<protein>
    <submittedName>
        <fullName evidence="2">DUF3307 domain-containing protein</fullName>
    </submittedName>
</protein>
<dbReference type="EMBL" id="VLNR01000049">
    <property type="protein sequence ID" value="TSE06116.1"/>
    <property type="molecule type" value="Genomic_DNA"/>
</dbReference>
<feature type="transmembrane region" description="Helical" evidence="1">
    <location>
        <begin position="88"/>
        <end position="108"/>
    </location>
</feature>
<keyword evidence="1" id="KW-1133">Transmembrane helix</keyword>
<dbReference type="InterPro" id="IPR021737">
    <property type="entry name" value="Phage_phiKZ_Orf197"/>
</dbReference>
<proteinExistence type="predicted"/>
<sequence length="117" mass="13641">MIFTWILLAHWVGDFLLQTSKMALGKSQNFKWLFIHVITYTAVLLVCGLLLFPLETAITYVLLNCILHGVTDFFTSKLAAKYQEKPRVFFPILGFDQFIHIVTLYITYLNRDSIFLF</sequence>
<keyword evidence="1" id="KW-0812">Transmembrane</keyword>
<feature type="transmembrane region" description="Helical" evidence="1">
    <location>
        <begin position="32"/>
        <end position="52"/>
    </location>
</feature>
<evidence type="ECO:0000313" key="3">
    <source>
        <dbReference type="Proteomes" id="UP000318833"/>
    </source>
</evidence>
<organism evidence="2 3">
    <name type="scientific">Aquimarina algiphila</name>
    <dbReference type="NCBI Taxonomy" id="2047982"/>
    <lineage>
        <taxon>Bacteria</taxon>
        <taxon>Pseudomonadati</taxon>
        <taxon>Bacteroidota</taxon>
        <taxon>Flavobacteriia</taxon>
        <taxon>Flavobacteriales</taxon>
        <taxon>Flavobacteriaceae</taxon>
        <taxon>Aquimarina</taxon>
    </lineage>
</organism>
<dbReference type="AlphaFoldDB" id="A0A554VFT4"/>
<keyword evidence="3" id="KW-1185">Reference proteome</keyword>
<accession>A0A554VFT4</accession>
<reference evidence="2 3" key="1">
    <citation type="submission" date="2019-07" db="EMBL/GenBank/DDBJ databases">
        <title>The draft genome sequence of Aquimarina algiphila M91.</title>
        <authorList>
            <person name="Meng X."/>
        </authorList>
    </citation>
    <scope>NUCLEOTIDE SEQUENCE [LARGE SCALE GENOMIC DNA]</scope>
    <source>
        <strain evidence="2 3">M91</strain>
    </source>
</reference>
<dbReference type="RefSeq" id="WP_143917718.1">
    <property type="nucleotide sequence ID" value="NZ_CANMIK010000055.1"/>
</dbReference>
<dbReference type="Proteomes" id="UP000318833">
    <property type="component" value="Unassembled WGS sequence"/>
</dbReference>
<keyword evidence="1" id="KW-0472">Membrane</keyword>
<dbReference type="OrthoDB" id="8536716at2"/>
<name>A0A554VFT4_9FLAO</name>
<gene>
    <name evidence="2" type="ORF">FOF46_20425</name>
</gene>
<feature type="transmembrane region" description="Helical" evidence="1">
    <location>
        <begin position="58"/>
        <end position="76"/>
    </location>
</feature>
<evidence type="ECO:0000256" key="1">
    <source>
        <dbReference type="SAM" id="Phobius"/>
    </source>
</evidence>
<dbReference type="Pfam" id="PF11750">
    <property type="entry name" value="DUF3307"/>
    <property type="match status" value="1"/>
</dbReference>
<comment type="caution">
    <text evidence="2">The sequence shown here is derived from an EMBL/GenBank/DDBJ whole genome shotgun (WGS) entry which is preliminary data.</text>
</comment>